<gene>
    <name evidence="5" type="ORF">FB45DRAFT_911269</name>
</gene>
<dbReference type="EMBL" id="JARKIF010000007">
    <property type="protein sequence ID" value="KAJ7635317.1"/>
    <property type="molecule type" value="Genomic_DNA"/>
</dbReference>
<keyword evidence="6" id="KW-1185">Reference proteome</keyword>
<accession>A0AAD7FST1</accession>
<name>A0AAD7FST1_9AGAR</name>
<keyword evidence="2" id="KW-0732">Signal</keyword>
<feature type="region of interest" description="Disordered" evidence="1">
    <location>
        <begin position="515"/>
        <end position="548"/>
    </location>
</feature>
<dbReference type="Gene3D" id="3.40.50.1820">
    <property type="entry name" value="alpha/beta hydrolase"/>
    <property type="match status" value="1"/>
</dbReference>
<evidence type="ECO:0000259" key="3">
    <source>
        <dbReference type="Pfam" id="PF00561"/>
    </source>
</evidence>
<comment type="caution">
    <text evidence="5">The sequence shown here is derived from an EMBL/GenBank/DDBJ whole genome shotgun (WGS) entry which is preliminary data.</text>
</comment>
<sequence>MLSFTFSLFISLVVSHVAANPRPGRQNGTIRWVDCHENVPQPLQSTLNVTGTSFAGTLPKTLFCGEIDVPMDYTRPFDSATNNITVGFAMNRPRDPAGLLLYHAGGPGLDAASEAWFTALNISSDSAPFNLLQDFDLLAMNTRGLQFSNPLNCSFNTFFNNITFAFPSTKAEFDQYHAAMSKLFSSCGKNSTPKGIMNHTGTFEVVQDWDSIRAALGYEKVHFAGVSYGTFVSMEYVARFPERVGNFVLDAAIPHGAPFQEMITDQVGAINRLLLRADAFCLTDLTCPFHKQGNGSVVAAWDTLLARALKAPIPAAGCGEGKGCNTPVTPTDLRLGVSVIFRANPDFPLFNIALNESLHGDASLFAYQQQGDIRESIVTPLLCADFQVSGDLRTWEGFHNLSINSRVNDPHKIVYSQMWQIALMCGAWPFAVPAPSTISTELPLMLITSDFDLNLPTELTTFAWELTPKSVLVVRHGDDHTSILFPPPITPVQSIAVDFIRTGVLPGASSNEQVTVYPPGSTRGPIPGAYDVPTGSVAEDTSSIEDIR</sequence>
<dbReference type="InterPro" id="IPR013595">
    <property type="entry name" value="Pept_S33_TAP-like_C"/>
</dbReference>
<evidence type="ECO:0008006" key="7">
    <source>
        <dbReference type="Google" id="ProtNLM"/>
    </source>
</evidence>
<dbReference type="AlphaFoldDB" id="A0AAD7FST1"/>
<dbReference type="SUPFAM" id="SSF53474">
    <property type="entry name" value="alpha/beta-Hydrolases"/>
    <property type="match status" value="1"/>
</dbReference>
<feature type="signal peptide" evidence="2">
    <location>
        <begin position="1"/>
        <end position="19"/>
    </location>
</feature>
<evidence type="ECO:0000256" key="1">
    <source>
        <dbReference type="SAM" id="MobiDB-lite"/>
    </source>
</evidence>
<dbReference type="Pfam" id="PF08386">
    <property type="entry name" value="Abhydrolase_4"/>
    <property type="match status" value="1"/>
</dbReference>
<feature type="chain" id="PRO_5042219233" description="Alpha/beta-hydrolase" evidence="2">
    <location>
        <begin position="20"/>
        <end position="548"/>
    </location>
</feature>
<evidence type="ECO:0000313" key="6">
    <source>
        <dbReference type="Proteomes" id="UP001221142"/>
    </source>
</evidence>
<feature type="domain" description="Peptidase S33 tripeptidyl aminopeptidase-like C-terminal" evidence="4">
    <location>
        <begin position="415"/>
        <end position="507"/>
    </location>
</feature>
<dbReference type="InterPro" id="IPR000073">
    <property type="entry name" value="AB_hydrolase_1"/>
</dbReference>
<feature type="domain" description="AB hydrolase-1" evidence="3">
    <location>
        <begin position="99"/>
        <end position="274"/>
    </location>
</feature>
<reference evidence="5" key="1">
    <citation type="submission" date="2023-03" db="EMBL/GenBank/DDBJ databases">
        <title>Massive genome expansion in bonnet fungi (Mycena s.s.) driven by repeated elements and novel gene families across ecological guilds.</title>
        <authorList>
            <consortium name="Lawrence Berkeley National Laboratory"/>
            <person name="Harder C.B."/>
            <person name="Miyauchi S."/>
            <person name="Viragh M."/>
            <person name="Kuo A."/>
            <person name="Thoen E."/>
            <person name="Andreopoulos B."/>
            <person name="Lu D."/>
            <person name="Skrede I."/>
            <person name="Drula E."/>
            <person name="Henrissat B."/>
            <person name="Morin E."/>
            <person name="Kohler A."/>
            <person name="Barry K."/>
            <person name="LaButti K."/>
            <person name="Morin E."/>
            <person name="Salamov A."/>
            <person name="Lipzen A."/>
            <person name="Mereny Z."/>
            <person name="Hegedus B."/>
            <person name="Baldrian P."/>
            <person name="Stursova M."/>
            <person name="Weitz H."/>
            <person name="Taylor A."/>
            <person name="Grigoriev I.V."/>
            <person name="Nagy L.G."/>
            <person name="Martin F."/>
            <person name="Kauserud H."/>
        </authorList>
    </citation>
    <scope>NUCLEOTIDE SEQUENCE</scope>
    <source>
        <strain evidence="5">9284</strain>
    </source>
</reference>
<dbReference type="Pfam" id="PF00561">
    <property type="entry name" value="Abhydrolase_1"/>
    <property type="match status" value="1"/>
</dbReference>
<evidence type="ECO:0000313" key="5">
    <source>
        <dbReference type="EMBL" id="KAJ7635317.1"/>
    </source>
</evidence>
<proteinExistence type="predicted"/>
<evidence type="ECO:0000256" key="2">
    <source>
        <dbReference type="SAM" id="SignalP"/>
    </source>
</evidence>
<protein>
    <recommendedName>
        <fullName evidence="7">Alpha/beta-hydrolase</fullName>
    </recommendedName>
</protein>
<evidence type="ECO:0000259" key="4">
    <source>
        <dbReference type="Pfam" id="PF08386"/>
    </source>
</evidence>
<organism evidence="5 6">
    <name type="scientific">Roridomyces roridus</name>
    <dbReference type="NCBI Taxonomy" id="1738132"/>
    <lineage>
        <taxon>Eukaryota</taxon>
        <taxon>Fungi</taxon>
        <taxon>Dikarya</taxon>
        <taxon>Basidiomycota</taxon>
        <taxon>Agaricomycotina</taxon>
        <taxon>Agaricomycetes</taxon>
        <taxon>Agaricomycetidae</taxon>
        <taxon>Agaricales</taxon>
        <taxon>Marasmiineae</taxon>
        <taxon>Mycenaceae</taxon>
        <taxon>Roridomyces</taxon>
    </lineage>
</organism>
<dbReference type="InterPro" id="IPR029058">
    <property type="entry name" value="AB_hydrolase_fold"/>
</dbReference>
<dbReference type="Proteomes" id="UP001221142">
    <property type="component" value="Unassembled WGS sequence"/>
</dbReference>